<feature type="domain" description="Solute-binding protein family 3/N-terminal" evidence="3">
    <location>
        <begin position="34"/>
        <end position="261"/>
    </location>
</feature>
<dbReference type="GO" id="GO:0016020">
    <property type="term" value="C:membrane"/>
    <property type="evidence" value="ECO:0007669"/>
    <property type="project" value="InterPro"/>
</dbReference>
<dbReference type="SMART" id="SM00079">
    <property type="entry name" value="PBPe"/>
    <property type="match status" value="1"/>
</dbReference>
<dbReference type="RefSeq" id="WP_054785240.1">
    <property type="nucleotide sequence ID" value="NZ_FPBD01000005.1"/>
</dbReference>
<sequence length="266" mass="29191">MMKKFKLAIATLALSVGFGAATSAADLPDLKGRTVVAVTENAYTPLNFADPKTGEGIGWEYDAFNEIAKRLNMKVDWRLASWDSMIEAVRQGQFDVGMDGITINEEREKQIDFSDPYMTSEMFMLVRADEDRFDNPKAFADDPGLLVGAQPGTTNFYTAVYSVLDGDENNKRIQLFETFGASVQALRAEDVDMVLMDATAAAGYMGASPDSFKVVGGPIGSEDFGFILTPGSDLREPINAALSSMREDGTIDALNQKWFFDYKSKN</sequence>
<evidence type="ECO:0000256" key="1">
    <source>
        <dbReference type="ARBA" id="ARBA00022729"/>
    </source>
</evidence>
<dbReference type="Gene3D" id="3.40.190.10">
    <property type="entry name" value="Periplasmic binding protein-like II"/>
    <property type="match status" value="2"/>
</dbReference>
<feature type="chain" id="PRO_5010191313" evidence="2">
    <location>
        <begin position="25"/>
        <end position="266"/>
    </location>
</feature>
<dbReference type="InterPro" id="IPR001638">
    <property type="entry name" value="Solute-binding_3/MltF_N"/>
</dbReference>
<gene>
    <name evidence="5" type="ORF">SAMN05444141_10581</name>
</gene>
<dbReference type="SUPFAM" id="SSF53850">
    <property type="entry name" value="Periplasmic binding protein-like II"/>
    <property type="match status" value="1"/>
</dbReference>
<dbReference type="PANTHER" id="PTHR35936:SF19">
    <property type="entry name" value="AMINO-ACID-BINDING PROTEIN YXEM-RELATED"/>
    <property type="match status" value="1"/>
</dbReference>
<evidence type="ECO:0000313" key="5">
    <source>
        <dbReference type="EMBL" id="SFT93650.1"/>
    </source>
</evidence>
<accession>A0A1I7C2I1</accession>
<dbReference type="InterPro" id="IPR001320">
    <property type="entry name" value="Iontro_rcpt_C"/>
</dbReference>
<feature type="signal peptide" evidence="2">
    <location>
        <begin position="1"/>
        <end position="24"/>
    </location>
</feature>
<evidence type="ECO:0000313" key="6">
    <source>
        <dbReference type="Proteomes" id="UP000183371"/>
    </source>
</evidence>
<evidence type="ECO:0000259" key="3">
    <source>
        <dbReference type="SMART" id="SM00062"/>
    </source>
</evidence>
<organism evidence="5 6">
    <name type="scientific">Pseudovibrio denitrificans</name>
    <dbReference type="NCBI Taxonomy" id="258256"/>
    <lineage>
        <taxon>Bacteria</taxon>
        <taxon>Pseudomonadati</taxon>
        <taxon>Pseudomonadota</taxon>
        <taxon>Alphaproteobacteria</taxon>
        <taxon>Hyphomicrobiales</taxon>
        <taxon>Stappiaceae</taxon>
        <taxon>Pseudovibrio</taxon>
    </lineage>
</organism>
<proteinExistence type="predicted"/>
<dbReference type="SMART" id="SM00062">
    <property type="entry name" value="PBPb"/>
    <property type="match status" value="1"/>
</dbReference>
<dbReference type="Pfam" id="PF00497">
    <property type="entry name" value="SBP_bac_3"/>
    <property type="match status" value="1"/>
</dbReference>
<dbReference type="AlphaFoldDB" id="A0A1I7C2I1"/>
<dbReference type="Proteomes" id="UP000183371">
    <property type="component" value="Unassembled WGS sequence"/>
</dbReference>
<dbReference type="PANTHER" id="PTHR35936">
    <property type="entry name" value="MEMBRANE-BOUND LYTIC MUREIN TRANSGLYCOSYLASE F"/>
    <property type="match status" value="1"/>
</dbReference>
<keyword evidence="1 2" id="KW-0732">Signal</keyword>
<name>A0A1I7C2I1_9HYPH</name>
<evidence type="ECO:0000259" key="4">
    <source>
        <dbReference type="SMART" id="SM00079"/>
    </source>
</evidence>
<protein>
    <submittedName>
        <fullName evidence="5">Amino acid ABC transporter substrate-binding protein, PAAT family</fullName>
    </submittedName>
</protein>
<keyword evidence="6" id="KW-1185">Reference proteome</keyword>
<reference evidence="6" key="1">
    <citation type="submission" date="2016-10" db="EMBL/GenBank/DDBJ databases">
        <authorList>
            <person name="Varghese N."/>
            <person name="Submissions S."/>
        </authorList>
    </citation>
    <scope>NUCLEOTIDE SEQUENCE [LARGE SCALE GENOMIC DNA]</scope>
    <source>
        <strain evidence="6">DSM 17465</strain>
    </source>
</reference>
<evidence type="ECO:0000256" key="2">
    <source>
        <dbReference type="SAM" id="SignalP"/>
    </source>
</evidence>
<dbReference type="GO" id="GO:0015276">
    <property type="term" value="F:ligand-gated monoatomic ion channel activity"/>
    <property type="evidence" value="ECO:0007669"/>
    <property type="project" value="InterPro"/>
</dbReference>
<dbReference type="EMBL" id="FPBD01000005">
    <property type="protein sequence ID" value="SFT93650.1"/>
    <property type="molecule type" value="Genomic_DNA"/>
</dbReference>
<feature type="domain" description="Ionotropic glutamate receptor C-terminal" evidence="4">
    <location>
        <begin position="34"/>
        <end position="261"/>
    </location>
</feature>